<gene>
    <name evidence="1" type="ORF">JR050_06105</name>
</gene>
<reference evidence="1 2" key="1">
    <citation type="submission" date="2021-02" db="EMBL/GenBank/DDBJ databases">
        <title>Bacillus sp. RD4P76, an endophyte from a halophyte.</title>
        <authorList>
            <person name="Sun J.-Q."/>
        </authorList>
    </citation>
    <scope>NUCLEOTIDE SEQUENCE [LARGE SCALE GENOMIC DNA]</scope>
    <source>
        <strain evidence="1 2">RD4P76</strain>
    </source>
</reference>
<dbReference type="RefSeq" id="WP_204202627.1">
    <property type="nucleotide sequence ID" value="NZ_JAFELM010000021.1"/>
</dbReference>
<protein>
    <submittedName>
        <fullName evidence="1">Uncharacterized protein</fullName>
    </submittedName>
</protein>
<dbReference type="Proteomes" id="UP001518925">
    <property type="component" value="Unassembled WGS sequence"/>
</dbReference>
<proteinExistence type="predicted"/>
<dbReference type="EMBL" id="JAFELM010000021">
    <property type="protein sequence ID" value="MBM6617247.1"/>
    <property type="molecule type" value="Genomic_DNA"/>
</dbReference>
<sequence>MEYILIGLLSFAVLLLVLSFFKRDKVNDIEDQLEQLSLTVMQENYQMKKRLKILEEELLFHDDDLHKTLKK</sequence>
<evidence type="ECO:0000313" key="1">
    <source>
        <dbReference type="EMBL" id="MBM6617247.1"/>
    </source>
</evidence>
<comment type="caution">
    <text evidence="1">The sequence shown here is derived from an EMBL/GenBank/DDBJ whole genome shotgun (WGS) entry which is preliminary data.</text>
</comment>
<name>A0ABS2DFN2_9BACI</name>
<organism evidence="1 2">
    <name type="scientific">Bacillus suaedaesalsae</name>
    <dbReference type="NCBI Taxonomy" id="2810349"/>
    <lineage>
        <taxon>Bacteria</taxon>
        <taxon>Bacillati</taxon>
        <taxon>Bacillota</taxon>
        <taxon>Bacilli</taxon>
        <taxon>Bacillales</taxon>
        <taxon>Bacillaceae</taxon>
        <taxon>Bacillus</taxon>
    </lineage>
</organism>
<accession>A0ABS2DFN2</accession>
<keyword evidence="2" id="KW-1185">Reference proteome</keyword>
<evidence type="ECO:0000313" key="2">
    <source>
        <dbReference type="Proteomes" id="UP001518925"/>
    </source>
</evidence>